<reference evidence="4 5" key="1">
    <citation type="journal article" date="2020" name="Microorganisms">
        <title>Osmotic Adaptation and Compatible Solute Biosynthesis of Phototrophic Bacteria as Revealed from Genome Analyses.</title>
        <authorList>
            <person name="Imhoff J.F."/>
            <person name="Rahn T."/>
            <person name="Kunzel S."/>
            <person name="Keller A."/>
            <person name="Neulinger S.C."/>
        </authorList>
    </citation>
    <scope>NUCLEOTIDE SEQUENCE [LARGE SCALE GENOMIC DNA]</scope>
    <source>
        <strain evidence="4 5">DSM 15382</strain>
    </source>
</reference>
<evidence type="ECO:0000256" key="2">
    <source>
        <dbReference type="ARBA" id="ARBA00035108"/>
    </source>
</evidence>
<keyword evidence="5" id="KW-1185">Reference proteome</keyword>
<comment type="caution">
    <text evidence="4">The sequence shown here is derived from an EMBL/GenBank/DDBJ whole genome shotgun (WGS) entry which is preliminary data.</text>
</comment>
<organism evidence="4 5">
    <name type="scientific">Paracraurococcus ruber</name>
    <dbReference type="NCBI Taxonomy" id="77675"/>
    <lineage>
        <taxon>Bacteria</taxon>
        <taxon>Pseudomonadati</taxon>
        <taxon>Pseudomonadota</taxon>
        <taxon>Alphaproteobacteria</taxon>
        <taxon>Acetobacterales</taxon>
        <taxon>Roseomonadaceae</taxon>
        <taxon>Paracraurococcus</taxon>
    </lineage>
</organism>
<keyword evidence="1" id="KW-0304">Gas vesicle</keyword>
<dbReference type="RefSeq" id="WP_200306948.1">
    <property type="nucleotide sequence ID" value="NZ_NRSG01000742.1"/>
</dbReference>
<dbReference type="EMBL" id="NRSG01000742">
    <property type="protein sequence ID" value="MBK1662768.1"/>
    <property type="molecule type" value="Genomic_DNA"/>
</dbReference>
<dbReference type="PANTHER" id="PTHR36852">
    <property type="entry name" value="PROTEIN GVPL 2"/>
    <property type="match status" value="1"/>
</dbReference>
<dbReference type="Proteomes" id="UP000697995">
    <property type="component" value="Unassembled WGS sequence"/>
</dbReference>
<evidence type="ECO:0000256" key="3">
    <source>
        <dbReference type="ARBA" id="ARBA00035643"/>
    </source>
</evidence>
<evidence type="ECO:0000313" key="5">
    <source>
        <dbReference type="Proteomes" id="UP000697995"/>
    </source>
</evidence>
<gene>
    <name evidence="4" type="ORF">CKO45_31850</name>
</gene>
<evidence type="ECO:0000256" key="1">
    <source>
        <dbReference type="ARBA" id="ARBA00022987"/>
    </source>
</evidence>
<evidence type="ECO:0000313" key="4">
    <source>
        <dbReference type="EMBL" id="MBK1662768.1"/>
    </source>
</evidence>
<accession>A0ABS1D794</accession>
<sequence>MPDVLYAYAVLSAAAAPPLPAPARLVALDDLAVLAAPVPRAEYEGPESRTGDPAWVAARAAEHHALVAAAFAAGPLLPLAFGAVFSGEAALRAWLTPRAARLRAALQDAAGAEEWTVTLAEDAAAHAAHLAATDPVLRRLEDALARAPQGTAFLLERQRDRALQAARAGRRATLGDAIAAAR</sequence>
<comment type="subcellular location">
    <subcellularLocation>
        <location evidence="2">Gas vesicle</location>
    </subcellularLocation>
</comment>
<comment type="similarity">
    <text evidence="3">Belongs to the gas vesicle GvpF/GvpL family.</text>
</comment>
<dbReference type="InterPro" id="IPR009430">
    <property type="entry name" value="GvpL/GvpF"/>
</dbReference>
<protein>
    <recommendedName>
        <fullName evidence="6">Gas vesicle synthesis protein GvpL/GvpF</fullName>
    </recommendedName>
</protein>
<feature type="non-terminal residue" evidence="4">
    <location>
        <position position="182"/>
    </location>
</feature>
<name>A0ABS1D794_9PROT</name>
<dbReference type="Pfam" id="PF06386">
    <property type="entry name" value="GvpL_GvpF"/>
    <property type="match status" value="1"/>
</dbReference>
<dbReference type="PANTHER" id="PTHR36852:SF1">
    <property type="entry name" value="PROTEIN GVPL 2"/>
    <property type="match status" value="1"/>
</dbReference>
<evidence type="ECO:0008006" key="6">
    <source>
        <dbReference type="Google" id="ProtNLM"/>
    </source>
</evidence>
<proteinExistence type="inferred from homology"/>